<keyword evidence="2" id="KW-1185">Reference proteome</keyword>
<reference evidence="1" key="1">
    <citation type="submission" date="2023-07" db="EMBL/GenBank/DDBJ databases">
        <title>draft genome sequence of fig (Ficus carica).</title>
        <authorList>
            <person name="Takahashi T."/>
            <person name="Nishimura K."/>
        </authorList>
    </citation>
    <scope>NUCLEOTIDE SEQUENCE</scope>
</reference>
<comment type="caution">
    <text evidence="1">The sequence shown here is derived from an EMBL/GenBank/DDBJ whole genome shotgun (WGS) entry which is preliminary data.</text>
</comment>
<gene>
    <name evidence="1" type="ORF">TIFTF001_022416</name>
</gene>
<accession>A0AA88AIL5</accession>
<dbReference type="AlphaFoldDB" id="A0AA88AIL5"/>
<proteinExistence type="predicted"/>
<evidence type="ECO:0000313" key="2">
    <source>
        <dbReference type="Proteomes" id="UP001187192"/>
    </source>
</evidence>
<name>A0AA88AIL5_FICCA</name>
<sequence length="118" mass="13497">MEDYFVRIGILSIAISHPSIAAIHTDTNLNLYKQKATMHYQFGFLPENTNTQILFEINFSIGRPLKPDKNVDEADNGHFARVLVDIDLAKPLDYTLLLTEKEALFLPLLNMKIFLIFS</sequence>
<protein>
    <submittedName>
        <fullName evidence="1">Uncharacterized protein</fullName>
    </submittedName>
</protein>
<dbReference type="EMBL" id="BTGU01000045">
    <property type="protein sequence ID" value="GMN53269.1"/>
    <property type="molecule type" value="Genomic_DNA"/>
</dbReference>
<evidence type="ECO:0000313" key="1">
    <source>
        <dbReference type="EMBL" id="GMN53269.1"/>
    </source>
</evidence>
<dbReference type="Proteomes" id="UP001187192">
    <property type="component" value="Unassembled WGS sequence"/>
</dbReference>
<organism evidence="1 2">
    <name type="scientific">Ficus carica</name>
    <name type="common">Common fig</name>
    <dbReference type="NCBI Taxonomy" id="3494"/>
    <lineage>
        <taxon>Eukaryota</taxon>
        <taxon>Viridiplantae</taxon>
        <taxon>Streptophyta</taxon>
        <taxon>Embryophyta</taxon>
        <taxon>Tracheophyta</taxon>
        <taxon>Spermatophyta</taxon>
        <taxon>Magnoliopsida</taxon>
        <taxon>eudicotyledons</taxon>
        <taxon>Gunneridae</taxon>
        <taxon>Pentapetalae</taxon>
        <taxon>rosids</taxon>
        <taxon>fabids</taxon>
        <taxon>Rosales</taxon>
        <taxon>Moraceae</taxon>
        <taxon>Ficeae</taxon>
        <taxon>Ficus</taxon>
    </lineage>
</organism>